<organism evidence="12 13">
    <name type="scientific">Natronosalvus rutilus</name>
    <dbReference type="NCBI Taxonomy" id="2953753"/>
    <lineage>
        <taxon>Archaea</taxon>
        <taxon>Methanobacteriati</taxon>
        <taxon>Methanobacteriota</taxon>
        <taxon>Stenosarchaea group</taxon>
        <taxon>Halobacteria</taxon>
        <taxon>Halobacteriales</taxon>
        <taxon>Natrialbaceae</taxon>
        <taxon>Natronosalvus</taxon>
    </lineage>
</organism>
<gene>
    <name evidence="12" type="ORF">NGM29_12265</name>
</gene>
<dbReference type="RefSeq" id="WP_254156533.1">
    <property type="nucleotide sequence ID" value="NZ_CP100355.1"/>
</dbReference>
<evidence type="ECO:0000259" key="11">
    <source>
        <dbReference type="PROSITE" id="PS51846"/>
    </source>
</evidence>
<dbReference type="InterPro" id="IPR016169">
    <property type="entry name" value="FAD-bd_PCMH_sub2"/>
</dbReference>
<dbReference type="Pfam" id="PF01595">
    <property type="entry name" value="CNNM"/>
    <property type="match status" value="1"/>
</dbReference>
<dbReference type="InterPro" id="IPR036318">
    <property type="entry name" value="FAD-bd_PCMH-like_sf"/>
</dbReference>
<dbReference type="EMBL" id="CP100355">
    <property type="protein sequence ID" value="UTF52559.1"/>
    <property type="molecule type" value="Genomic_DNA"/>
</dbReference>
<dbReference type="SUPFAM" id="SSF54631">
    <property type="entry name" value="CBS-domain pair"/>
    <property type="match status" value="1"/>
</dbReference>
<evidence type="ECO:0000256" key="7">
    <source>
        <dbReference type="ARBA" id="ARBA00023136"/>
    </source>
</evidence>
<evidence type="ECO:0000256" key="4">
    <source>
        <dbReference type="ARBA" id="ARBA00022737"/>
    </source>
</evidence>
<protein>
    <submittedName>
        <fullName evidence="12">Hemolysin family protein</fullName>
    </submittedName>
</protein>
<dbReference type="Gene3D" id="3.30.465.10">
    <property type="match status" value="1"/>
</dbReference>
<dbReference type="InterPro" id="IPR000644">
    <property type="entry name" value="CBS_dom"/>
</dbReference>
<evidence type="ECO:0000256" key="9">
    <source>
        <dbReference type="SAM" id="Phobius"/>
    </source>
</evidence>
<evidence type="ECO:0000256" key="6">
    <source>
        <dbReference type="ARBA" id="ARBA00023122"/>
    </source>
</evidence>
<keyword evidence="2" id="KW-1003">Cell membrane</keyword>
<keyword evidence="7 9" id="KW-0472">Membrane</keyword>
<dbReference type="PROSITE" id="PS51371">
    <property type="entry name" value="CBS"/>
    <property type="match status" value="2"/>
</dbReference>
<evidence type="ECO:0000256" key="8">
    <source>
        <dbReference type="PROSITE-ProRule" id="PRU00703"/>
    </source>
</evidence>
<keyword evidence="13" id="KW-1185">Reference proteome</keyword>
<evidence type="ECO:0000256" key="1">
    <source>
        <dbReference type="ARBA" id="ARBA00004651"/>
    </source>
</evidence>
<reference evidence="12" key="1">
    <citation type="submission" date="2022-06" db="EMBL/GenBank/DDBJ databases">
        <title>Diverse halophilic archaea isolated from saline environments.</title>
        <authorList>
            <person name="Cui H.-L."/>
        </authorList>
    </citation>
    <scope>NUCLEOTIDE SEQUENCE</scope>
    <source>
        <strain evidence="12">WLHS1</strain>
    </source>
</reference>
<dbReference type="InterPro" id="IPR044751">
    <property type="entry name" value="Ion_transp-like_CBS"/>
</dbReference>
<dbReference type="GeneID" id="73290833"/>
<dbReference type="PROSITE" id="PS51846">
    <property type="entry name" value="CNNM"/>
    <property type="match status" value="1"/>
</dbReference>
<dbReference type="AlphaFoldDB" id="A0A9E7N6D4"/>
<dbReference type="Proteomes" id="UP001056855">
    <property type="component" value="Chromosome"/>
</dbReference>
<dbReference type="KEGG" id="sawl:NGM29_12265"/>
<dbReference type="SMART" id="SM00116">
    <property type="entry name" value="CBS"/>
    <property type="match status" value="2"/>
</dbReference>
<feature type="domain" description="CBS" evidence="10">
    <location>
        <begin position="224"/>
        <end position="284"/>
    </location>
</feature>
<feature type="domain" description="CNNM transmembrane" evidence="11">
    <location>
        <begin position="3"/>
        <end position="205"/>
    </location>
</feature>
<dbReference type="Gene3D" id="3.10.580.10">
    <property type="entry name" value="CBS-domain"/>
    <property type="match status" value="1"/>
</dbReference>
<dbReference type="SMART" id="SM01091">
    <property type="entry name" value="CorC_HlyC"/>
    <property type="match status" value="1"/>
</dbReference>
<dbReference type="InterPro" id="IPR051676">
    <property type="entry name" value="UPF0053_domain"/>
</dbReference>
<keyword evidence="3 9" id="KW-0812">Transmembrane</keyword>
<proteinExistence type="predicted"/>
<dbReference type="GO" id="GO:0005886">
    <property type="term" value="C:plasma membrane"/>
    <property type="evidence" value="ECO:0007669"/>
    <property type="project" value="UniProtKB-SubCell"/>
</dbReference>
<evidence type="ECO:0000256" key="2">
    <source>
        <dbReference type="ARBA" id="ARBA00022475"/>
    </source>
</evidence>
<accession>A0A9E7N6D4</accession>
<comment type="subcellular location">
    <subcellularLocation>
        <location evidence="1">Cell membrane</location>
        <topology evidence="1">Multi-pass membrane protein</topology>
    </subcellularLocation>
</comment>
<sequence>MVDVALSVGQILVAFVLVFLNGFFVAAEFAYVRIRATAVDALVEEGRSGATILEDAMDNLDDYLAVTQLGITISSLGLGWIGEPAVAALLEPVLVSVLPEGVIHLVAFAVGFSIITFLHVVFGELAPKTIAIAEAERVALIVARPMKLFYYVFIPGLVVFNGTANFFTRLIGIPPASENEEVLTQEEILAVLSTAGRKGNIEMAEVEIIERVFDLDELSVQAVMVPRPDVITISADAPLPAVRSRIVEEGHTRYPVIDPDTDDQIEGFLDAKDVLQATHENPDADALTAGDIAREMLVYPETGSVTDLLEQIQRERKQMVAIVDEWGVFEGIVTVEDVVEELVGDIRDDFDAATSEPEIDRRADGSYVVDGGVTVSRLNETLETAFEADGVETVGGLILSRAGRVPDVGDEFEIDAYEFTVAAVDGARISQVQVRDVEEGTADPAEGSSLE</sequence>
<feature type="transmembrane region" description="Helical" evidence="9">
    <location>
        <begin position="102"/>
        <end position="127"/>
    </location>
</feature>
<keyword evidence="4" id="KW-0677">Repeat</keyword>
<feature type="transmembrane region" description="Helical" evidence="9">
    <location>
        <begin position="6"/>
        <end position="27"/>
    </location>
</feature>
<dbReference type="SUPFAM" id="SSF56176">
    <property type="entry name" value="FAD-binding/transporter-associated domain-like"/>
    <property type="match status" value="1"/>
</dbReference>
<dbReference type="Pfam" id="PF03471">
    <property type="entry name" value="CorC_HlyC"/>
    <property type="match status" value="1"/>
</dbReference>
<evidence type="ECO:0000256" key="3">
    <source>
        <dbReference type="ARBA" id="ARBA00022692"/>
    </source>
</evidence>
<feature type="transmembrane region" description="Helical" evidence="9">
    <location>
        <begin position="63"/>
        <end position="82"/>
    </location>
</feature>
<dbReference type="InterPro" id="IPR002550">
    <property type="entry name" value="CNNM"/>
</dbReference>
<dbReference type="InterPro" id="IPR005170">
    <property type="entry name" value="Transptr-assoc_dom"/>
</dbReference>
<feature type="transmembrane region" description="Helical" evidence="9">
    <location>
        <begin position="148"/>
        <end position="167"/>
    </location>
</feature>
<dbReference type="Pfam" id="PF00571">
    <property type="entry name" value="CBS"/>
    <property type="match status" value="1"/>
</dbReference>
<feature type="domain" description="CBS" evidence="10">
    <location>
        <begin position="292"/>
        <end position="350"/>
    </location>
</feature>
<keyword evidence="5 9" id="KW-1133">Transmembrane helix</keyword>
<name>A0A9E7N6D4_9EURY</name>
<evidence type="ECO:0000313" key="13">
    <source>
        <dbReference type="Proteomes" id="UP001056855"/>
    </source>
</evidence>
<dbReference type="CDD" id="cd04590">
    <property type="entry name" value="CBS_pair_CorC_HlyC_assoc"/>
    <property type="match status" value="1"/>
</dbReference>
<dbReference type="PANTHER" id="PTHR43099:SF5">
    <property type="entry name" value="HLYC_CORC FAMILY TRANSPORTER"/>
    <property type="match status" value="1"/>
</dbReference>
<evidence type="ECO:0000259" key="10">
    <source>
        <dbReference type="PROSITE" id="PS51371"/>
    </source>
</evidence>
<keyword evidence="6 8" id="KW-0129">CBS domain</keyword>
<dbReference type="PANTHER" id="PTHR43099">
    <property type="entry name" value="UPF0053 PROTEIN YRKA"/>
    <property type="match status" value="1"/>
</dbReference>
<evidence type="ECO:0000313" key="12">
    <source>
        <dbReference type="EMBL" id="UTF52559.1"/>
    </source>
</evidence>
<dbReference type="InterPro" id="IPR046342">
    <property type="entry name" value="CBS_dom_sf"/>
</dbReference>
<evidence type="ECO:0000256" key="5">
    <source>
        <dbReference type="ARBA" id="ARBA00022989"/>
    </source>
</evidence>
<dbReference type="GO" id="GO:0050660">
    <property type="term" value="F:flavin adenine dinucleotide binding"/>
    <property type="evidence" value="ECO:0007669"/>
    <property type="project" value="InterPro"/>
</dbReference>